<dbReference type="InterPro" id="IPR017938">
    <property type="entry name" value="Riboflavin_synthase-like_b-brl"/>
</dbReference>
<dbReference type="CDD" id="cd06183">
    <property type="entry name" value="cyt_b5_reduct_like"/>
    <property type="match status" value="1"/>
</dbReference>
<organism evidence="11 12">
    <name type="scientific">Ascoidea rubescens DSM 1968</name>
    <dbReference type="NCBI Taxonomy" id="1344418"/>
    <lineage>
        <taxon>Eukaryota</taxon>
        <taxon>Fungi</taxon>
        <taxon>Dikarya</taxon>
        <taxon>Ascomycota</taxon>
        <taxon>Saccharomycotina</taxon>
        <taxon>Saccharomycetes</taxon>
        <taxon>Ascoideaceae</taxon>
        <taxon>Ascoidea</taxon>
    </lineage>
</organism>
<dbReference type="Gene3D" id="3.40.50.80">
    <property type="entry name" value="Nucleotide-binding domain of ferredoxin-NADP reductase (FNR) module"/>
    <property type="match status" value="1"/>
</dbReference>
<feature type="binding site" evidence="8">
    <location>
        <position position="160"/>
    </location>
    <ligand>
        <name>FAD</name>
        <dbReference type="ChEBI" id="CHEBI:57692"/>
    </ligand>
</feature>
<evidence type="ECO:0000256" key="1">
    <source>
        <dbReference type="ARBA" id="ARBA00001974"/>
    </source>
</evidence>
<feature type="non-terminal residue" evidence="11">
    <location>
        <position position="263"/>
    </location>
</feature>
<feature type="non-terminal residue" evidence="11">
    <location>
        <position position="1"/>
    </location>
</feature>
<dbReference type="AlphaFoldDB" id="A0A1D2VLL9"/>
<feature type="binding site" evidence="8">
    <location>
        <position position="133"/>
    </location>
    <ligand>
        <name>FAD</name>
        <dbReference type="ChEBI" id="CHEBI:57692"/>
    </ligand>
</feature>
<name>A0A1D2VLL9_9ASCO</name>
<reference evidence="12" key="1">
    <citation type="submission" date="2016-05" db="EMBL/GenBank/DDBJ databases">
        <title>Comparative genomics of biotechnologically important yeasts.</title>
        <authorList>
            <consortium name="DOE Joint Genome Institute"/>
            <person name="Riley R."/>
            <person name="Haridas S."/>
            <person name="Wolfe K.H."/>
            <person name="Lopes M.R."/>
            <person name="Hittinger C.T."/>
            <person name="Goker M."/>
            <person name="Salamov A."/>
            <person name="Wisecaver J."/>
            <person name="Long T.M."/>
            <person name="Aerts A.L."/>
            <person name="Barry K."/>
            <person name="Choi C."/>
            <person name="Clum A."/>
            <person name="Coughlan A.Y."/>
            <person name="Deshpande S."/>
            <person name="Douglass A.P."/>
            <person name="Hanson S.J."/>
            <person name="Klenk H.-P."/>
            <person name="Labutti K."/>
            <person name="Lapidus A."/>
            <person name="Lindquist E."/>
            <person name="Lipzen A."/>
            <person name="Meier-Kolthoff J.P."/>
            <person name="Ohm R.A."/>
            <person name="Otillar R.P."/>
            <person name="Pangilinan J."/>
            <person name="Peng Y."/>
            <person name="Rokas A."/>
            <person name="Rosa C.A."/>
            <person name="Scheuner C."/>
            <person name="Sibirny A.A."/>
            <person name="Slot J.C."/>
            <person name="Stielow J.B."/>
            <person name="Sun H."/>
            <person name="Kurtzman C.P."/>
            <person name="Blackwell M."/>
            <person name="Grigoriev I.V."/>
            <person name="Jeffries T.W."/>
        </authorList>
    </citation>
    <scope>NUCLEOTIDE SEQUENCE [LARGE SCALE GENOMIC DNA]</scope>
    <source>
        <strain evidence="12">DSM 1968</strain>
    </source>
</reference>
<dbReference type="PANTHER" id="PTHR19370:SF143">
    <property type="entry name" value="PLASMA MEMBRANE-ASSOCIATED COENZYME Q6 REDUCTASE PGA3"/>
    <property type="match status" value="1"/>
</dbReference>
<evidence type="ECO:0000256" key="4">
    <source>
        <dbReference type="ARBA" id="ARBA00022630"/>
    </source>
</evidence>
<dbReference type="RefSeq" id="XP_020048744.1">
    <property type="nucleotide sequence ID" value="XM_020189851.1"/>
</dbReference>
<dbReference type="PROSITE" id="PS51384">
    <property type="entry name" value="FAD_FR"/>
    <property type="match status" value="1"/>
</dbReference>
<evidence type="ECO:0000256" key="7">
    <source>
        <dbReference type="ARBA" id="ARBA00023136"/>
    </source>
</evidence>
<dbReference type="SUPFAM" id="SSF63380">
    <property type="entry name" value="Riboflavin synthase domain-like"/>
    <property type="match status" value="1"/>
</dbReference>
<feature type="binding site" evidence="8">
    <location>
        <position position="159"/>
    </location>
    <ligand>
        <name>FAD</name>
        <dbReference type="ChEBI" id="CHEBI:57692"/>
    </ligand>
</feature>
<dbReference type="GO" id="GO:0004128">
    <property type="term" value="F:cytochrome-b5 reductase activity, acting on NAD(P)H"/>
    <property type="evidence" value="ECO:0007669"/>
    <property type="project" value="TreeGrafter"/>
</dbReference>
<dbReference type="STRING" id="1344418.A0A1D2VLL9"/>
<dbReference type="GO" id="GO:0016020">
    <property type="term" value="C:membrane"/>
    <property type="evidence" value="ECO:0007669"/>
    <property type="project" value="UniProtKB-SubCell"/>
</dbReference>
<comment type="subcellular location">
    <subcellularLocation>
        <location evidence="2">Membrane</location>
    </subcellularLocation>
</comment>
<feature type="transmembrane region" description="Helical" evidence="9">
    <location>
        <begin position="14"/>
        <end position="47"/>
    </location>
</feature>
<feature type="binding site" evidence="8">
    <location>
        <position position="158"/>
    </location>
    <ligand>
        <name>FAD</name>
        <dbReference type="ChEBI" id="CHEBI:57692"/>
    </ligand>
</feature>
<feature type="binding site" evidence="8">
    <location>
        <position position="152"/>
    </location>
    <ligand>
        <name>FAD</name>
        <dbReference type="ChEBI" id="CHEBI:57692"/>
    </ligand>
</feature>
<feature type="binding site" evidence="8">
    <location>
        <position position="150"/>
    </location>
    <ligand>
        <name>FAD</name>
        <dbReference type="ChEBI" id="CHEBI:57692"/>
    </ligand>
</feature>
<keyword evidence="9" id="KW-0812">Transmembrane</keyword>
<evidence type="ECO:0000313" key="12">
    <source>
        <dbReference type="Proteomes" id="UP000095038"/>
    </source>
</evidence>
<dbReference type="InterPro" id="IPR008333">
    <property type="entry name" value="Cbr1-like_FAD-bd_dom"/>
</dbReference>
<keyword evidence="7 9" id="KW-0472">Membrane</keyword>
<feature type="domain" description="FAD-binding FR-type" evidence="10">
    <location>
        <begin position="63"/>
        <end position="184"/>
    </location>
</feature>
<dbReference type="PANTHER" id="PTHR19370">
    <property type="entry name" value="NADH-CYTOCHROME B5 REDUCTASE"/>
    <property type="match status" value="1"/>
</dbReference>
<proteinExistence type="inferred from homology"/>
<evidence type="ECO:0000256" key="6">
    <source>
        <dbReference type="ARBA" id="ARBA00023002"/>
    </source>
</evidence>
<keyword evidence="5 8" id="KW-0274">FAD</keyword>
<keyword evidence="4 8" id="KW-0285">Flavoprotein</keyword>
<keyword evidence="9" id="KW-1133">Transmembrane helix</keyword>
<feature type="binding site" evidence="8">
    <location>
        <position position="135"/>
    </location>
    <ligand>
        <name>FAD</name>
        <dbReference type="ChEBI" id="CHEBI:57692"/>
    </ligand>
</feature>
<dbReference type="GeneID" id="30963487"/>
<dbReference type="Proteomes" id="UP000095038">
    <property type="component" value="Unassembled WGS sequence"/>
</dbReference>
<dbReference type="SUPFAM" id="SSF52343">
    <property type="entry name" value="Ferredoxin reductase-like, C-terminal NADP-linked domain"/>
    <property type="match status" value="1"/>
</dbReference>
<keyword evidence="6" id="KW-0560">Oxidoreductase</keyword>
<sequence>EKKERAEDTPLHGIYLPCFFILFGSIFFWNVYVTLGALGLCSSLLAYRFLMEYFRQKDLLSISKFNKFELIDKTIITKDTAIYKFKLNDPDESIDIPLCYNLMCKFNLPIEDDDNDNEIGGSNKEVKYQDYFRYYTPISSKYEKGEFDLLIKSYPEGKISKIFASLQIHQTVSFKGPVGKLPPTFLPSVYDDPDEISKSRLLMISGGTGITPMLRVIIESPVTLNLNLLHYSTSANNLYLKDEIDNVQFLRKNFNLKYSFGKF</sequence>
<dbReference type="GO" id="GO:0006696">
    <property type="term" value="P:ergosterol biosynthetic process"/>
    <property type="evidence" value="ECO:0007669"/>
    <property type="project" value="TreeGrafter"/>
</dbReference>
<dbReference type="InterPro" id="IPR017927">
    <property type="entry name" value="FAD-bd_FR_type"/>
</dbReference>
<comment type="similarity">
    <text evidence="3">Belongs to the flavoprotein pyridine nucleotide cytochrome reductase family.</text>
</comment>
<feature type="binding site" evidence="8">
    <location>
        <position position="211"/>
    </location>
    <ligand>
        <name>FAD</name>
        <dbReference type="ChEBI" id="CHEBI:57692"/>
    </ligand>
</feature>
<dbReference type="InParanoid" id="A0A1D2VLL9"/>
<evidence type="ECO:0000256" key="2">
    <source>
        <dbReference type="ARBA" id="ARBA00004370"/>
    </source>
</evidence>
<dbReference type="InterPro" id="IPR039261">
    <property type="entry name" value="FNR_nucleotide-bd"/>
</dbReference>
<dbReference type="OrthoDB" id="432685at2759"/>
<dbReference type="Pfam" id="PF00970">
    <property type="entry name" value="FAD_binding_6"/>
    <property type="match status" value="2"/>
</dbReference>
<dbReference type="Gene3D" id="2.40.30.10">
    <property type="entry name" value="Translation factors"/>
    <property type="match status" value="1"/>
</dbReference>
<evidence type="ECO:0000256" key="8">
    <source>
        <dbReference type="PIRSR" id="PIRSR601834-1"/>
    </source>
</evidence>
<evidence type="ECO:0000256" key="3">
    <source>
        <dbReference type="ARBA" id="ARBA00006105"/>
    </source>
</evidence>
<comment type="cofactor">
    <cofactor evidence="1 8">
        <name>FAD</name>
        <dbReference type="ChEBI" id="CHEBI:57692"/>
    </cofactor>
</comment>
<evidence type="ECO:0000313" key="11">
    <source>
        <dbReference type="EMBL" id="ODV62437.1"/>
    </source>
</evidence>
<gene>
    <name evidence="11" type="ORF">ASCRUDRAFT_24439</name>
</gene>
<evidence type="ECO:0000259" key="10">
    <source>
        <dbReference type="PROSITE" id="PS51384"/>
    </source>
</evidence>
<evidence type="ECO:0000256" key="5">
    <source>
        <dbReference type="ARBA" id="ARBA00022827"/>
    </source>
</evidence>
<dbReference type="EMBL" id="KV454477">
    <property type="protein sequence ID" value="ODV62437.1"/>
    <property type="molecule type" value="Genomic_DNA"/>
</dbReference>
<accession>A0A1D2VLL9</accession>
<dbReference type="InterPro" id="IPR001834">
    <property type="entry name" value="CBR-like"/>
</dbReference>
<evidence type="ECO:0000256" key="9">
    <source>
        <dbReference type="SAM" id="Phobius"/>
    </source>
</evidence>
<dbReference type="PRINTS" id="PR00406">
    <property type="entry name" value="CYTB5RDTASE"/>
</dbReference>
<protein>
    <submittedName>
        <fullName evidence="11">Riboflavin synthase domain-like protein</fullName>
    </submittedName>
</protein>
<keyword evidence="12" id="KW-1185">Reference proteome</keyword>